<sequence length="357" mass="37601">MAEVVDLHRGRSRRSDDRRDPLIERYGYVWLPYAIAAVALIAIALIARHRRQLGPAMRDRLVLRAAALLVLAGAILLLADAATEGDGLASFDIPVWQRAIDLRADWLTPVVIAWTTIGSTVGMTVICLIGFGYLMWRKDFAGAGLLATVGIGAGLLVVIGKRIVGRTRPPVDMRLVTETNESFPSGHALAATAVLGIVVLLVRRHLRDRRWIMVAVVLGVFWLGIGLSRIYLGVHWATDILGGWLTGAAWLITAVTIWDFLDAARRPPWRRVAAVAGAAAEGVAAEGVVGVPVAGMPVVGDATGAGAAGAVSDQPVSDPPVSDPPAGTGTPGGRPARTDDPAGPPLSPPGVRGTDPR</sequence>
<evidence type="ECO:0000313" key="5">
    <source>
        <dbReference type="Proteomes" id="UP000460221"/>
    </source>
</evidence>
<reference evidence="4 5" key="1">
    <citation type="submission" date="2019-11" db="EMBL/GenBank/DDBJ databases">
        <authorList>
            <person name="Jiang L.-Q."/>
        </authorList>
    </citation>
    <scope>NUCLEOTIDE SEQUENCE [LARGE SCALE GENOMIC DNA]</scope>
    <source>
        <strain evidence="4 5">YIM 132087</strain>
    </source>
</reference>
<evidence type="ECO:0000256" key="1">
    <source>
        <dbReference type="SAM" id="MobiDB-lite"/>
    </source>
</evidence>
<proteinExistence type="predicted"/>
<comment type="caution">
    <text evidence="4">The sequence shown here is derived from an EMBL/GenBank/DDBJ whole genome shotgun (WGS) entry which is preliminary data.</text>
</comment>
<dbReference type="EMBL" id="WLYK01000003">
    <property type="protein sequence ID" value="MTD14386.1"/>
    <property type="molecule type" value="Genomic_DNA"/>
</dbReference>
<dbReference type="PANTHER" id="PTHR14969">
    <property type="entry name" value="SPHINGOSINE-1-PHOSPHATE PHOSPHOHYDROLASE"/>
    <property type="match status" value="1"/>
</dbReference>
<dbReference type="RefSeq" id="WP_154768423.1">
    <property type="nucleotide sequence ID" value="NZ_WLYK01000003.1"/>
</dbReference>
<feature type="transmembrane region" description="Helical" evidence="2">
    <location>
        <begin position="30"/>
        <end position="49"/>
    </location>
</feature>
<evidence type="ECO:0000313" key="4">
    <source>
        <dbReference type="EMBL" id="MTD14386.1"/>
    </source>
</evidence>
<keyword evidence="2" id="KW-1133">Transmembrane helix</keyword>
<feature type="transmembrane region" description="Helical" evidence="2">
    <location>
        <begin position="111"/>
        <end position="136"/>
    </location>
</feature>
<feature type="region of interest" description="Disordered" evidence="1">
    <location>
        <begin position="305"/>
        <end position="357"/>
    </location>
</feature>
<organism evidence="4 5">
    <name type="scientific">Nakamurella alba</name>
    <dbReference type="NCBI Taxonomy" id="2665158"/>
    <lineage>
        <taxon>Bacteria</taxon>
        <taxon>Bacillati</taxon>
        <taxon>Actinomycetota</taxon>
        <taxon>Actinomycetes</taxon>
        <taxon>Nakamurellales</taxon>
        <taxon>Nakamurellaceae</taxon>
        <taxon>Nakamurella</taxon>
    </lineage>
</organism>
<feature type="transmembrane region" description="Helical" evidence="2">
    <location>
        <begin position="143"/>
        <end position="164"/>
    </location>
</feature>
<feature type="domain" description="Phosphatidic acid phosphatase type 2/haloperoxidase" evidence="3">
    <location>
        <begin position="140"/>
        <end position="255"/>
    </location>
</feature>
<dbReference type="Proteomes" id="UP000460221">
    <property type="component" value="Unassembled WGS sequence"/>
</dbReference>
<gene>
    <name evidence="4" type="ORF">GIS00_10535</name>
</gene>
<dbReference type="InterPro" id="IPR036938">
    <property type="entry name" value="PAP2/HPO_sf"/>
</dbReference>
<feature type="transmembrane region" description="Helical" evidence="2">
    <location>
        <begin position="184"/>
        <end position="202"/>
    </location>
</feature>
<feature type="compositionally biased region" description="Low complexity" evidence="1">
    <location>
        <begin position="305"/>
        <end position="316"/>
    </location>
</feature>
<dbReference type="SMART" id="SM00014">
    <property type="entry name" value="acidPPc"/>
    <property type="match status" value="1"/>
</dbReference>
<evidence type="ECO:0000259" key="3">
    <source>
        <dbReference type="SMART" id="SM00014"/>
    </source>
</evidence>
<feature type="transmembrane region" description="Helical" evidence="2">
    <location>
        <begin position="211"/>
        <end position="234"/>
    </location>
</feature>
<keyword evidence="2" id="KW-0812">Transmembrane</keyword>
<keyword evidence="5" id="KW-1185">Reference proteome</keyword>
<dbReference type="InterPro" id="IPR000326">
    <property type="entry name" value="PAP2/HPO"/>
</dbReference>
<dbReference type="Pfam" id="PF01569">
    <property type="entry name" value="PAP2"/>
    <property type="match status" value="1"/>
</dbReference>
<dbReference type="Gene3D" id="1.20.144.10">
    <property type="entry name" value="Phosphatidic acid phosphatase type 2/haloperoxidase"/>
    <property type="match status" value="2"/>
</dbReference>
<name>A0A7K1FJX6_9ACTN</name>
<dbReference type="PANTHER" id="PTHR14969:SF13">
    <property type="entry name" value="AT30094P"/>
    <property type="match status" value="1"/>
</dbReference>
<dbReference type="CDD" id="cd03392">
    <property type="entry name" value="PAP2_like_2"/>
    <property type="match status" value="1"/>
</dbReference>
<protein>
    <submittedName>
        <fullName evidence="4">Phosphatase PAP2 family protein</fullName>
    </submittedName>
</protein>
<dbReference type="AlphaFoldDB" id="A0A7K1FJX6"/>
<dbReference type="SUPFAM" id="SSF48317">
    <property type="entry name" value="Acid phosphatase/Vanadium-dependent haloperoxidase"/>
    <property type="match status" value="1"/>
</dbReference>
<evidence type="ECO:0000256" key="2">
    <source>
        <dbReference type="SAM" id="Phobius"/>
    </source>
</evidence>
<accession>A0A7K1FJX6</accession>
<feature type="transmembrane region" description="Helical" evidence="2">
    <location>
        <begin position="240"/>
        <end position="261"/>
    </location>
</feature>
<feature type="transmembrane region" description="Helical" evidence="2">
    <location>
        <begin position="61"/>
        <end position="79"/>
    </location>
</feature>
<keyword evidence="2" id="KW-0472">Membrane</keyword>